<name>A0ABP6I8L1_9ACTN</name>
<dbReference type="EMBL" id="BAAAVI010000002">
    <property type="protein sequence ID" value="GAA2848266.1"/>
    <property type="molecule type" value="Genomic_DNA"/>
</dbReference>
<dbReference type="Pfam" id="PF05721">
    <property type="entry name" value="PhyH"/>
    <property type="match status" value="1"/>
</dbReference>
<keyword evidence="2" id="KW-1185">Reference proteome</keyword>
<dbReference type="SUPFAM" id="SSF51197">
    <property type="entry name" value="Clavaminate synthase-like"/>
    <property type="match status" value="1"/>
</dbReference>
<evidence type="ECO:0000313" key="1">
    <source>
        <dbReference type="EMBL" id="GAA2848266.1"/>
    </source>
</evidence>
<comment type="caution">
    <text evidence="1">The sequence shown here is derived from an EMBL/GenBank/DDBJ whole genome shotgun (WGS) entry which is preliminary data.</text>
</comment>
<evidence type="ECO:0000313" key="2">
    <source>
        <dbReference type="Proteomes" id="UP001500831"/>
    </source>
</evidence>
<dbReference type="Proteomes" id="UP001500831">
    <property type="component" value="Unassembled WGS sequence"/>
</dbReference>
<dbReference type="PANTHER" id="PTHR20883:SF48">
    <property type="entry name" value="ECTOINE DIOXYGENASE"/>
    <property type="match status" value="1"/>
</dbReference>
<gene>
    <name evidence="1" type="ORF">GCM10010517_05490</name>
</gene>
<reference evidence="2" key="1">
    <citation type="journal article" date="2019" name="Int. J. Syst. Evol. Microbiol.">
        <title>The Global Catalogue of Microorganisms (GCM) 10K type strain sequencing project: providing services to taxonomists for standard genome sequencing and annotation.</title>
        <authorList>
            <consortium name="The Broad Institute Genomics Platform"/>
            <consortium name="The Broad Institute Genome Sequencing Center for Infectious Disease"/>
            <person name="Wu L."/>
            <person name="Ma J."/>
        </authorList>
    </citation>
    <scope>NUCLEOTIDE SEQUENCE [LARGE SCALE GENOMIC DNA]</scope>
    <source>
        <strain evidence="2">JCM 6242</strain>
    </source>
</reference>
<sequence length="208" mass="22908">MEEKVEEFRAQGFTILPSFITEDVLKLLRAEADELIARFTERGERAEDYWTYDVPGRATPMLYRIHNLEKQGTPGIAELFGGELQRDLAAKFIGERARPTVCAMIVKSAGVAEVPWHRDRVNVPPAAALNLSVYLDESRAENGCFELVPASHLLPDDAAPIAVRDRGPTVRVPAAPGDVLVHDVRLVHGSGPNDGELVRRSVITEFAA</sequence>
<evidence type="ECO:0008006" key="3">
    <source>
        <dbReference type="Google" id="ProtNLM"/>
    </source>
</evidence>
<protein>
    <recommendedName>
        <fullName evidence="3">Phytanoyl-CoA dioxygenase</fullName>
    </recommendedName>
</protein>
<dbReference type="Gene3D" id="2.60.120.620">
    <property type="entry name" value="q2cbj1_9rhob like domain"/>
    <property type="match status" value="1"/>
</dbReference>
<accession>A0ABP6I8L1</accession>
<proteinExistence type="predicted"/>
<dbReference type="InterPro" id="IPR008775">
    <property type="entry name" value="Phytyl_CoA_dOase-like"/>
</dbReference>
<dbReference type="PANTHER" id="PTHR20883">
    <property type="entry name" value="PHYTANOYL-COA DIOXYGENASE DOMAIN CONTAINING 1"/>
    <property type="match status" value="1"/>
</dbReference>
<organism evidence="1 2">
    <name type="scientific">Streptosporangium fragile</name>
    <dbReference type="NCBI Taxonomy" id="46186"/>
    <lineage>
        <taxon>Bacteria</taxon>
        <taxon>Bacillati</taxon>
        <taxon>Actinomycetota</taxon>
        <taxon>Actinomycetes</taxon>
        <taxon>Streptosporangiales</taxon>
        <taxon>Streptosporangiaceae</taxon>
        <taxon>Streptosporangium</taxon>
    </lineage>
</organism>